<dbReference type="InterPro" id="IPR001343">
    <property type="entry name" value="Hemolysn_Ca-bd"/>
</dbReference>
<keyword evidence="7" id="KW-0472">Membrane</keyword>
<dbReference type="PROSITE" id="PS00330">
    <property type="entry name" value="HEMOLYSIN_CALCIUM"/>
    <property type="match status" value="9"/>
</dbReference>
<evidence type="ECO:0000256" key="6">
    <source>
        <dbReference type="ARBA" id="ARBA00023026"/>
    </source>
</evidence>
<dbReference type="InterPro" id="IPR011049">
    <property type="entry name" value="Serralysin-like_metalloprot_C"/>
</dbReference>
<evidence type="ECO:0000256" key="7">
    <source>
        <dbReference type="ARBA" id="ARBA00023136"/>
    </source>
</evidence>
<keyword evidence="5" id="KW-0677">Repeat</keyword>
<gene>
    <name evidence="8" type="ORF">DA792_17140</name>
</gene>
<dbReference type="Gene3D" id="2.150.10.10">
    <property type="entry name" value="Serralysin-like metalloprotease, C-terminal"/>
    <property type="match status" value="9"/>
</dbReference>
<dbReference type="InterPro" id="IPR050557">
    <property type="entry name" value="RTX_toxin/Mannuronan_C5-epim"/>
</dbReference>
<reference evidence="8 9" key="1">
    <citation type="submission" date="2018-03" db="EMBL/GenBank/DDBJ databases">
        <title>The Complete Genome of Celeribacter baekdonensis strain LH4, a Thiosulfate-Oxidizing Alphaproteobacterium Isolated from Gulf of Mexico Continental Slope Sediments.</title>
        <authorList>
            <person name="Flood B.E."/>
            <person name="Bailey J.V."/>
            <person name="Leprich D."/>
        </authorList>
    </citation>
    <scope>NUCLEOTIDE SEQUENCE [LARGE SCALE GENOMIC DNA]</scope>
    <source>
        <strain evidence="8 9">LH4</strain>
    </source>
</reference>
<comment type="subcellular location">
    <subcellularLocation>
        <location evidence="1">Membrane</location>
    </subcellularLocation>
    <subcellularLocation>
        <location evidence="2">Secreted</location>
    </subcellularLocation>
</comment>
<dbReference type="InterPro" id="IPR018511">
    <property type="entry name" value="Hemolysin-typ_Ca-bd_CS"/>
</dbReference>
<dbReference type="PANTHER" id="PTHR38340">
    <property type="entry name" value="S-LAYER PROTEIN"/>
    <property type="match status" value="1"/>
</dbReference>
<dbReference type="PANTHER" id="PTHR38340:SF1">
    <property type="entry name" value="S-LAYER PROTEIN"/>
    <property type="match status" value="1"/>
</dbReference>
<sequence length="993" mass="102535">MAHPDRVGNLGVTMPLFGYLGADATGDDRLDYDISEMLIYEGEYHQFVVAFNGPSGGISTYSIADNGALTLCDSRVFGWGLRALETSQTALVEISGRTYAIVGASSSGDIYAYRIGTQGGIGSPTILPSSAVDFSTVRALLTVSEDGDSAGMIAVGIDGSVQYVHVAEAPSTIVGMQSSLLFTGDIVAIDVLDIGGTQIVLALDQTSANLRSYQFDPTSGTATLISVHGAVDQVGLGLPEDFTTVTVSGATYVVVASPGSGSLTVFSLSETGDLAPVDHVLDTSNTNFANASHVDSFDLNGVTFIVAAGADNGLSLLTLTPEGRLILVESLTAYAGMPIYDPASLVVDSDGGQVMIYLSSESQAGLLQFSFDTVAWTGAFYGGSGADTVQGQSGNQLLDGGAGNDTILGGSGDDILVDGAGTDTLAGGDGRDVFVFDRDGDTDTISDFRLGYDRIDLSAYPMVYTSDAVEWSYLSGGICLIIDGEQLNIYSHDGYDISFDQLMATAFVTPHRPMLASSGMISGSTQADVLSGSIVDDMLDGGAGGDIIYAGDGNDVIYGGDGADTIYGGIGDDIIYGDAQYDLIFGEEGNDIVYGGSGQDTVYLGEGDDTFYDDDQTGTHGRDTVYGGSGRDVISGGGGNDVFYGGTGSDRIYGGADNDSLFGEEGWDRLYGQEGDDMLDGGAGTDYLYGGLGNDTIYGGADDDIISGNEGDDTLYGDADADRIYGGSGADRIEGGDGRDRIYGQDGDDVLLGGDSKDYLYGAGGNDRIDGGTGDDVAYGGDGWDRLWGGGGDDHIYGEAGVDRLYGQEGNDTLDGGLDADYLYGGLGNDTVFGGDGDDIISGNEDNDSLFGDDGTDRLYGGTGNDAISGGVGSDRLYGQEDDDSLAGESGRDFLYGGDGNDRLDGGTGDDFLTGGTGVDSFVFALNFGKDTVNDFELGVDVLEFGVGVQASDIAYFTSTEGYLVITPDGGDSQIIMLNLTEADIGAVDMTFV</sequence>
<keyword evidence="6" id="KW-0843">Virulence</keyword>
<dbReference type="EMBL" id="CP028475">
    <property type="protein sequence ID" value="AVW92601.1"/>
    <property type="molecule type" value="Genomic_DNA"/>
</dbReference>
<accession>A0A2R4M5W4</accession>
<protein>
    <recommendedName>
        <fullName evidence="10">Ca2+-binding protein, RTX toxin-related</fullName>
    </recommendedName>
</protein>
<dbReference type="Pfam" id="PF00353">
    <property type="entry name" value="HemolysinCabind"/>
    <property type="match status" value="8"/>
</dbReference>
<evidence type="ECO:0000256" key="5">
    <source>
        <dbReference type="ARBA" id="ARBA00022737"/>
    </source>
</evidence>
<dbReference type="KEGG" id="cbak:DA792_17140"/>
<dbReference type="SUPFAM" id="SSF51120">
    <property type="entry name" value="beta-Roll"/>
    <property type="match status" value="4"/>
</dbReference>
<evidence type="ECO:0000256" key="4">
    <source>
        <dbReference type="ARBA" id="ARBA00022656"/>
    </source>
</evidence>
<dbReference type="GO" id="GO:0016020">
    <property type="term" value="C:membrane"/>
    <property type="evidence" value="ECO:0007669"/>
    <property type="project" value="UniProtKB-SubCell"/>
</dbReference>
<dbReference type="PRINTS" id="PR01488">
    <property type="entry name" value="RTXTOXINA"/>
</dbReference>
<dbReference type="GO" id="GO:0005576">
    <property type="term" value="C:extracellular region"/>
    <property type="evidence" value="ECO:0007669"/>
    <property type="project" value="UniProtKB-SubCell"/>
</dbReference>
<dbReference type="InterPro" id="IPR003995">
    <property type="entry name" value="RTX_toxin_determinant-A"/>
</dbReference>
<dbReference type="Proteomes" id="UP000241447">
    <property type="component" value="Chromosome"/>
</dbReference>
<evidence type="ECO:0008006" key="10">
    <source>
        <dbReference type="Google" id="ProtNLM"/>
    </source>
</evidence>
<name>A0A2R4M5W4_9RHOB</name>
<proteinExistence type="predicted"/>
<keyword evidence="4" id="KW-0800">Toxin</keyword>
<evidence type="ECO:0000313" key="9">
    <source>
        <dbReference type="Proteomes" id="UP000241447"/>
    </source>
</evidence>
<dbReference type="GO" id="GO:0090729">
    <property type="term" value="F:toxin activity"/>
    <property type="evidence" value="ECO:0007669"/>
    <property type="project" value="UniProtKB-KW"/>
</dbReference>
<evidence type="ECO:0000256" key="3">
    <source>
        <dbReference type="ARBA" id="ARBA00022525"/>
    </source>
</evidence>
<keyword evidence="3" id="KW-0964">Secreted</keyword>
<evidence type="ECO:0000256" key="1">
    <source>
        <dbReference type="ARBA" id="ARBA00004370"/>
    </source>
</evidence>
<evidence type="ECO:0000256" key="2">
    <source>
        <dbReference type="ARBA" id="ARBA00004613"/>
    </source>
</evidence>
<dbReference type="AlphaFoldDB" id="A0A2R4M5W4"/>
<dbReference type="GO" id="GO:0005509">
    <property type="term" value="F:calcium ion binding"/>
    <property type="evidence" value="ECO:0007669"/>
    <property type="project" value="InterPro"/>
</dbReference>
<evidence type="ECO:0000313" key="8">
    <source>
        <dbReference type="EMBL" id="AVW92601.1"/>
    </source>
</evidence>
<dbReference type="PRINTS" id="PR00313">
    <property type="entry name" value="CABNDNGRPT"/>
</dbReference>
<organism evidence="8 9">
    <name type="scientific">Celeribacter baekdonensis</name>
    <dbReference type="NCBI Taxonomy" id="875171"/>
    <lineage>
        <taxon>Bacteria</taxon>
        <taxon>Pseudomonadati</taxon>
        <taxon>Pseudomonadota</taxon>
        <taxon>Alphaproteobacteria</taxon>
        <taxon>Rhodobacterales</taxon>
        <taxon>Roseobacteraceae</taxon>
        <taxon>Celeribacter</taxon>
    </lineage>
</organism>